<feature type="region of interest" description="Disordered" evidence="2">
    <location>
        <begin position="173"/>
        <end position="209"/>
    </location>
</feature>
<keyword evidence="3" id="KW-0808">Transferase</keyword>
<keyword evidence="4" id="KW-1185">Reference proteome</keyword>
<feature type="compositionally biased region" description="Low complexity" evidence="2">
    <location>
        <begin position="184"/>
        <end position="193"/>
    </location>
</feature>
<dbReference type="Gene3D" id="3.40.50.2000">
    <property type="entry name" value="Glycogen Phosphorylase B"/>
    <property type="match status" value="2"/>
</dbReference>
<evidence type="ECO:0000256" key="2">
    <source>
        <dbReference type="SAM" id="MobiDB-lite"/>
    </source>
</evidence>
<name>A0ABR5IS19_9ACTN</name>
<feature type="non-terminal residue" evidence="3">
    <location>
        <position position="1"/>
    </location>
</feature>
<sequence>RLVGAVAPERGAVAYLERCRALAAGLFPEKGTVSFEMAEGPGPAHPADAYAQGSVAVLSSVAEGFPFSLAEAMFHGRATVSTDVGAVREVIGGTGLVVPPRDPHALAESCVELLRAPERRARLGAAARARAQELFTAERNTAAFHGIYLEIVAHCPVRGASVDTDGQPLPFARPAEAHVPGHWSAAPPSSGRAARFRQWLPGGGPAPRT</sequence>
<gene>
    <name evidence="3" type="ORF">ADK38_46240</name>
</gene>
<dbReference type="GO" id="GO:0016740">
    <property type="term" value="F:transferase activity"/>
    <property type="evidence" value="ECO:0007669"/>
    <property type="project" value="UniProtKB-KW"/>
</dbReference>
<dbReference type="Pfam" id="PF13692">
    <property type="entry name" value="Glyco_trans_1_4"/>
    <property type="match status" value="1"/>
</dbReference>
<feature type="non-terminal residue" evidence="3">
    <location>
        <position position="209"/>
    </location>
</feature>
<dbReference type="SUPFAM" id="SSF53756">
    <property type="entry name" value="UDP-Glycosyltransferase/glycogen phosphorylase"/>
    <property type="match status" value="1"/>
</dbReference>
<organism evidence="3 4">
    <name type="scientific">Streptomyces varsoviensis</name>
    <dbReference type="NCBI Taxonomy" id="67373"/>
    <lineage>
        <taxon>Bacteria</taxon>
        <taxon>Bacillati</taxon>
        <taxon>Actinomycetota</taxon>
        <taxon>Actinomycetes</taxon>
        <taxon>Kitasatosporales</taxon>
        <taxon>Streptomycetaceae</taxon>
        <taxon>Streptomyces</taxon>
    </lineage>
</organism>
<comment type="caution">
    <text evidence="3">The sequence shown here is derived from an EMBL/GenBank/DDBJ whole genome shotgun (WGS) entry which is preliminary data.</text>
</comment>
<dbReference type="EMBL" id="LGUT01004586">
    <property type="protein sequence ID" value="KOG44492.1"/>
    <property type="molecule type" value="Genomic_DNA"/>
</dbReference>
<protein>
    <recommendedName>
        <fullName evidence="1">D-inositol 3-phosphate glycosyltransferase</fullName>
    </recommendedName>
</protein>
<dbReference type="Proteomes" id="UP000037020">
    <property type="component" value="Unassembled WGS sequence"/>
</dbReference>
<dbReference type="PANTHER" id="PTHR12526">
    <property type="entry name" value="GLYCOSYLTRANSFERASE"/>
    <property type="match status" value="1"/>
</dbReference>
<dbReference type="PANTHER" id="PTHR12526:SF636">
    <property type="entry name" value="BLL3647 PROTEIN"/>
    <property type="match status" value="1"/>
</dbReference>
<reference evidence="3 4" key="1">
    <citation type="submission" date="2015-07" db="EMBL/GenBank/DDBJ databases">
        <authorList>
            <person name="Ju K.-S."/>
            <person name="Doroghazi J.R."/>
            <person name="Metcalf W.W."/>
        </authorList>
    </citation>
    <scope>NUCLEOTIDE SEQUENCE [LARGE SCALE GENOMIC DNA]</scope>
    <source>
        <strain evidence="3 4">NRRL B-3589</strain>
    </source>
</reference>
<evidence type="ECO:0000313" key="4">
    <source>
        <dbReference type="Proteomes" id="UP000037020"/>
    </source>
</evidence>
<accession>A0ABR5IS19</accession>
<evidence type="ECO:0000313" key="3">
    <source>
        <dbReference type="EMBL" id="KOG44492.1"/>
    </source>
</evidence>
<proteinExistence type="predicted"/>
<evidence type="ECO:0000256" key="1">
    <source>
        <dbReference type="ARBA" id="ARBA00021292"/>
    </source>
</evidence>